<evidence type="ECO:0000313" key="4">
    <source>
        <dbReference type="Proteomes" id="UP000541109"/>
    </source>
</evidence>
<accession>A0A839AAB7</accession>
<reference evidence="3 4" key="1">
    <citation type="submission" date="2020-07" db="EMBL/GenBank/DDBJ databases">
        <title>Stappia sp., F7233, whole genome shotgun sequencing project.</title>
        <authorList>
            <person name="Jiang S."/>
            <person name="Liu Z.W."/>
            <person name="Du Z.J."/>
        </authorList>
    </citation>
    <scope>NUCLEOTIDE SEQUENCE [LARGE SCALE GENOMIC DNA]</scope>
    <source>
        <strain evidence="3 4">F7233</strain>
    </source>
</reference>
<feature type="transmembrane region" description="Helical" evidence="1">
    <location>
        <begin position="127"/>
        <end position="147"/>
    </location>
</feature>
<protein>
    <submittedName>
        <fullName evidence="3">Phenylalanyl-tRNA synthetase subunit alpha</fullName>
    </submittedName>
</protein>
<dbReference type="Proteomes" id="UP000541109">
    <property type="component" value="Unassembled WGS sequence"/>
</dbReference>
<keyword evidence="3" id="KW-0030">Aminoacyl-tRNA synthetase</keyword>
<name>A0A839AAB7_9HYPH</name>
<feature type="signal peptide" evidence="2">
    <location>
        <begin position="1"/>
        <end position="26"/>
    </location>
</feature>
<evidence type="ECO:0000256" key="1">
    <source>
        <dbReference type="SAM" id="Phobius"/>
    </source>
</evidence>
<keyword evidence="2" id="KW-0732">Signal</keyword>
<keyword evidence="1" id="KW-0472">Membrane</keyword>
<dbReference type="EMBL" id="JACFXV010000031">
    <property type="protein sequence ID" value="MBA5775857.1"/>
    <property type="molecule type" value="Genomic_DNA"/>
</dbReference>
<keyword evidence="3" id="KW-0436">Ligase</keyword>
<feature type="transmembrane region" description="Helical" evidence="1">
    <location>
        <begin position="95"/>
        <end position="115"/>
    </location>
</feature>
<proteinExistence type="predicted"/>
<keyword evidence="1" id="KW-0812">Transmembrane</keyword>
<evidence type="ECO:0000256" key="2">
    <source>
        <dbReference type="SAM" id="SignalP"/>
    </source>
</evidence>
<dbReference type="AlphaFoldDB" id="A0A839AAB7"/>
<feature type="chain" id="PRO_5032561449" evidence="2">
    <location>
        <begin position="27"/>
        <end position="219"/>
    </location>
</feature>
<comment type="caution">
    <text evidence="3">The sequence shown here is derived from an EMBL/GenBank/DDBJ whole genome shotgun (WGS) entry which is preliminary data.</text>
</comment>
<evidence type="ECO:0000313" key="3">
    <source>
        <dbReference type="EMBL" id="MBA5775857.1"/>
    </source>
</evidence>
<sequence length="219" mass="24078">MSRLLMTMLAPLLFLMAAIAAPAGHAQTAGEVSSPASFVDVCADKSKERGRLRFCDEYFVQGLGAGADPVLYLRDRITVLRSQHEAAAEAKYESFLTAIYLTAFLAIATMVLVAADRRIPGLARWSTVTVSAALLVLIAAVAVDWLGKYRAEHSAQVEFGLLRDEIEVEAAQRIARGEQVTTDDVRKWTARMHEIGRRFAGHFSEGSATPDFDRFEQDN</sequence>
<gene>
    <name evidence="3" type="ORF">H2509_01810</name>
</gene>
<dbReference type="GO" id="GO:0004812">
    <property type="term" value="F:aminoacyl-tRNA ligase activity"/>
    <property type="evidence" value="ECO:0007669"/>
    <property type="project" value="UniProtKB-KW"/>
</dbReference>
<organism evidence="3 4">
    <name type="scientific">Stappia albiluteola</name>
    <dbReference type="NCBI Taxonomy" id="2758565"/>
    <lineage>
        <taxon>Bacteria</taxon>
        <taxon>Pseudomonadati</taxon>
        <taxon>Pseudomonadota</taxon>
        <taxon>Alphaproteobacteria</taxon>
        <taxon>Hyphomicrobiales</taxon>
        <taxon>Stappiaceae</taxon>
        <taxon>Stappia</taxon>
    </lineage>
</organism>
<keyword evidence="4" id="KW-1185">Reference proteome</keyword>
<keyword evidence="1" id="KW-1133">Transmembrane helix</keyword>